<dbReference type="GO" id="GO:0046279">
    <property type="term" value="P:3,4-dihydroxybenzoate biosynthetic process"/>
    <property type="evidence" value="ECO:0007669"/>
    <property type="project" value="TreeGrafter"/>
</dbReference>
<dbReference type="CDD" id="cd00502">
    <property type="entry name" value="DHQase_I"/>
    <property type="match status" value="1"/>
</dbReference>
<dbReference type="GO" id="GO:0003855">
    <property type="term" value="F:3-dehydroquinate dehydratase activity"/>
    <property type="evidence" value="ECO:0007669"/>
    <property type="project" value="UniProtKB-UniRule"/>
</dbReference>
<comment type="function">
    <text evidence="4">Involved in the third step of the chorismate pathway, which leads to the biosynthesis of aromatic amino acids. Catalyzes the cis-dehydration of 3-dehydroquinate (DHQ) and introduces the first double bond of the aromatic ring to yield 3-dehydroshikimate.</text>
</comment>
<feature type="binding site" evidence="4">
    <location>
        <position position="203"/>
    </location>
    <ligand>
        <name>3-dehydroquinate</name>
        <dbReference type="ChEBI" id="CHEBI:32364"/>
    </ligand>
</feature>
<evidence type="ECO:0000256" key="3">
    <source>
        <dbReference type="ARBA" id="ARBA00023270"/>
    </source>
</evidence>
<gene>
    <name evidence="4 5" type="primary">aroD</name>
    <name evidence="5" type="ORF">COY14_03120</name>
</gene>
<comment type="pathway">
    <text evidence="4">Metabolic intermediate biosynthesis; chorismate biosynthesis; chorismate from D-erythrose 4-phosphate and phosphoenolpyruvate: step 3/7.</text>
</comment>
<feature type="active site" description="Proton donor/acceptor" evidence="4">
    <location>
        <position position="116"/>
    </location>
</feature>
<dbReference type="EC" id="4.2.1.10" evidence="4"/>
<dbReference type="InterPro" id="IPR050146">
    <property type="entry name" value="Type-I_3-dehydroquinase"/>
</dbReference>
<feature type="binding site" evidence="4">
    <location>
        <position position="183"/>
    </location>
    <ligand>
        <name>3-dehydroquinate</name>
        <dbReference type="ChEBI" id="CHEBI:32364"/>
    </ligand>
</feature>
<dbReference type="GO" id="GO:0009073">
    <property type="term" value="P:aromatic amino acid family biosynthetic process"/>
    <property type="evidence" value="ECO:0007669"/>
    <property type="project" value="UniProtKB-KW"/>
</dbReference>
<proteinExistence type="inferred from homology"/>
<sequence length="222" mass="25732">MNIRICTPVIGDTLGHFLENLEKTQEISNMVELRTDFIKNLQKKDLDIIRAKTSVPAILTCRDQKEGGYFEGAEEERIKILQCAIGMFEYVDIELSTMKRHEFGRSDKTRLIISYHNFEMTPTYWDMQKIIHDINMHMPDIIKIAMMIQKDHEVTKIYRLLTNKPHTEDRIVIGMGELGKITRILGPLLGSYLTYASTEWGESAPGQISYTEMNNLYESMSF</sequence>
<dbReference type="NCBIfam" id="TIGR01093">
    <property type="entry name" value="aroD"/>
    <property type="match status" value="1"/>
</dbReference>
<comment type="caution">
    <text evidence="5">The sequence shown here is derived from an EMBL/GenBank/DDBJ whole genome shotgun (WGS) entry which is preliminary data.</text>
</comment>
<evidence type="ECO:0000313" key="6">
    <source>
        <dbReference type="Proteomes" id="UP000230027"/>
    </source>
</evidence>
<protein>
    <recommendedName>
        <fullName evidence="4">3-dehydroquinate dehydratase</fullName>
        <shortName evidence="4">3-dehydroquinase</shortName>
        <ecNumber evidence="4">4.2.1.10</ecNumber>
    </recommendedName>
    <alternativeName>
        <fullName evidence="4">Type I DHQase</fullName>
    </alternativeName>
    <alternativeName>
        <fullName evidence="4">Type I dehydroquinase</fullName>
        <shortName evidence="4">DHQ1</shortName>
    </alternativeName>
</protein>
<dbReference type="SUPFAM" id="SSF51569">
    <property type="entry name" value="Aldolase"/>
    <property type="match status" value="1"/>
</dbReference>
<feature type="active site" description="Schiff-base intermediate with substrate" evidence="4">
    <location>
        <position position="143"/>
    </location>
</feature>
<evidence type="ECO:0000256" key="1">
    <source>
        <dbReference type="ARBA" id="ARBA00001864"/>
    </source>
</evidence>
<organism evidence="5 6">
    <name type="scientific">Candidatus Roizmanbacteria bacterium CG_4_10_14_0_2_um_filter_36_9</name>
    <dbReference type="NCBI Taxonomy" id="1974823"/>
    <lineage>
        <taxon>Bacteria</taxon>
        <taxon>Candidatus Roizmaniibacteriota</taxon>
    </lineage>
</organism>
<keyword evidence="2 4" id="KW-0456">Lyase</keyword>
<dbReference type="PANTHER" id="PTHR43699">
    <property type="entry name" value="3-DEHYDROQUINATE DEHYDRATASE"/>
    <property type="match status" value="1"/>
</dbReference>
<dbReference type="Proteomes" id="UP000230027">
    <property type="component" value="Unassembled WGS sequence"/>
</dbReference>
<name>A0A2M7U3M9_9BACT</name>
<comment type="similarity">
    <text evidence="4">Belongs to the type-I 3-dehydroquinase family.</text>
</comment>
<dbReference type="PANTHER" id="PTHR43699:SF1">
    <property type="entry name" value="3-DEHYDROQUINATE DEHYDRATASE"/>
    <property type="match status" value="1"/>
</dbReference>
<feature type="binding site" evidence="4">
    <location>
        <begin position="32"/>
        <end position="34"/>
    </location>
    <ligand>
        <name>3-dehydroquinate</name>
        <dbReference type="ChEBI" id="CHEBI:32364"/>
    </ligand>
</feature>
<dbReference type="Pfam" id="PF01487">
    <property type="entry name" value="DHquinase_I"/>
    <property type="match status" value="1"/>
</dbReference>
<feature type="binding site" evidence="4">
    <location>
        <position position="207"/>
    </location>
    <ligand>
        <name>3-dehydroquinate</name>
        <dbReference type="ChEBI" id="CHEBI:32364"/>
    </ligand>
</feature>
<accession>A0A2M7U3M9</accession>
<comment type="caution">
    <text evidence="4">Lacks conserved residue(s) required for the propagation of feature annotation.</text>
</comment>
<evidence type="ECO:0000313" key="5">
    <source>
        <dbReference type="EMBL" id="PIZ65093.1"/>
    </source>
</evidence>
<keyword evidence="3 4" id="KW-0704">Schiff base</keyword>
<dbReference type="HAMAP" id="MF_00214">
    <property type="entry name" value="AroD"/>
    <property type="match status" value="1"/>
</dbReference>
<dbReference type="GO" id="GO:0008652">
    <property type="term" value="P:amino acid biosynthetic process"/>
    <property type="evidence" value="ECO:0007669"/>
    <property type="project" value="UniProtKB-KW"/>
</dbReference>
<comment type="catalytic activity">
    <reaction evidence="1 4">
        <text>3-dehydroquinate = 3-dehydroshikimate + H2O</text>
        <dbReference type="Rhea" id="RHEA:21096"/>
        <dbReference type="ChEBI" id="CHEBI:15377"/>
        <dbReference type="ChEBI" id="CHEBI:16630"/>
        <dbReference type="ChEBI" id="CHEBI:32364"/>
        <dbReference type="EC" id="4.2.1.10"/>
    </reaction>
</comment>
<dbReference type="EMBL" id="PFOD01000061">
    <property type="protein sequence ID" value="PIZ65093.1"/>
    <property type="molecule type" value="Genomic_DNA"/>
</dbReference>
<dbReference type="Gene3D" id="3.20.20.70">
    <property type="entry name" value="Aldolase class I"/>
    <property type="match status" value="1"/>
</dbReference>
<comment type="subunit">
    <text evidence="4">Homodimer.</text>
</comment>
<dbReference type="GO" id="GO:0009423">
    <property type="term" value="P:chorismate biosynthetic process"/>
    <property type="evidence" value="ECO:0007669"/>
    <property type="project" value="UniProtKB-UniRule"/>
</dbReference>
<dbReference type="AlphaFoldDB" id="A0A2M7U3M9"/>
<keyword evidence="4" id="KW-0057">Aromatic amino acid biosynthesis</keyword>
<keyword evidence="4" id="KW-0028">Amino-acid biosynthesis</keyword>
<dbReference type="UniPathway" id="UPA00053">
    <property type="reaction ID" value="UER00086"/>
</dbReference>
<reference evidence="6" key="1">
    <citation type="submission" date="2017-09" db="EMBL/GenBank/DDBJ databases">
        <title>Depth-based differentiation of microbial function through sediment-hosted aquifers and enrichment of novel symbionts in the deep terrestrial subsurface.</title>
        <authorList>
            <person name="Probst A.J."/>
            <person name="Ladd B."/>
            <person name="Jarett J.K."/>
            <person name="Geller-Mcgrath D.E."/>
            <person name="Sieber C.M.K."/>
            <person name="Emerson J.B."/>
            <person name="Anantharaman K."/>
            <person name="Thomas B.C."/>
            <person name="Malmstrom R."/>
            <person name="Stieglmeier M."/>
            <person name="Klingl A."/>
            <person name="Woyke T."/>
            <person name="Ryan C.M."/>
            <person name="Banfield J.F."/>
        </authorList>
    </citation>
    <scope>NUCLEOTIDE SEQUENCE [LARGE SCALE GENOMIC DNA]</scope>
</reference>
<feature type="binding site" evidence="4">
    <location>
        <position position="62"/>
    </location>
    <ligand>
        <name>3-dehydroquinate</name>
        <dbReference type="ChEBI" id="CHEBI:32364"/>
    </ligand>
</feature>
<evidence type="ECO:0000256" key="2">
    <source>
        <dbReference type="ARBA" id="ARBA00023239"/>
    </source>
</evidence>
<dbReference type="InterPro" id="IPR013785">
    <property type="entry name" value="Aldolase_TIM"/>
</dbReference>
<evidence type="ECO:0000256" key="4">
    <source>
        <dbReference type="HAMAP-Rule" id="MF_00214"/>
    </source>
</evidence>
<dbReference type="InterPro" id="IPR001381">
    <property type="entry name" value="DHquinase_I"/>
</dbReference>